<feature type="region of interest" description="Disordered" evidence="1">
    <location>
        <begin position="1"/>
        <end position="30"/>
    </location>
</feature>
<dbReference type="EMBL" id="BART01028150">
    <property type="protein sequence ID" value="GAH01697.1"/>
    <property type="molecule type" value="Genomic_DNA"/>
</dbReference>
<feature type="non-terminal residue" evidence="2">
    <location>
        <position position="1"/>
    </location>
</feature>
<organism evidence="2">
    <name type="scientific">marine sediment metagenome</name>
    <dbReference type="NCBI Taxonomy" id="412755"/>
    <lineage>
        <taxon>unclassified sequences</taxon>
        <taxon>metagenomes</taxon>
        <taxon>ecological metagenomes</taxon>
    </lineage>
</organism>
<protein>
    <submittedName>
        <fullName evidence="2">Uncharacterized protein</fullName>
    </submittedName>
</protein>
<gene>
    <name evidence="2" type="ORF">S01H4_49713</name>
</gene>
<dbReference type="AlphaFoldDB" id="X1C310"/>
<comment type="caution">
    <text evidence="2">The sequence shown here is derived from an EMBL/GenBank/DDBJ whole genome shotgun (WGS) entry which is preliminary data.</text>
</comment>
<name>X1C310_9ZZZZ</name>
<proteinExistence type="predicted"/>
<evidence type="ECO:0000256" key="1">
    <source>
        <dbReference type="SAM" id="MobiDB-lite"/>
    </source>
</evidence>
<reference evidence="2" key="1">
    <citation type="journal article" date="2014" name="Front. Microbiol.">
        <title>High frequency of phylogenetically diverse reductive dehalogenase-homologous genes in deep subseafloor sedimentary metagenomes.</title>
        <authorList>
            <person name="Kawai M."/>
            <person name="Futagami T."/>
            <person name="Toyoda A."/>
            <person name="Takaki Y."/>
            <person name="Nishi S."/>
            <person name="Hori S."/>
            <person name="Arai W."/>
            <person name="Tsubouchi T."/>
            <person name="Morono Y."/>
            <person name="Uchiyama I."/>
            <person name="Ito T."/>
            <person name="Fujiyama A."/>
            <person name="Inagaki F."/>
            <person name="Takami H."/>
        </authorList>
    </citation>
    <scope>NUCLEOTIDE SEQUENCE</scope>
    <source>
        <strain evidence="2">Expedition CK06-06</strain>
    </source>
</reference>
<sequence length="190" mass="20509">PMQGQLPQDLDLTSLYQTPEYEQGPPSETKMKHIYQMLDMMQGRKKSTSEDKVEQIRASAARSGLSARETETMVQRSLGALEKPTGGKGDDLSTEALIQLFGGGGKLDEGTQELLKELKGKKAAKGTTRAGGGAPAPPAAPALTREQVRADFMSEWGIEPTEIEIIGDQAIVWIGPKGEPGSRRFVIDRG</sequence>
<accession>X1C310</accession>
<feature type="region of interest" description="Disordered" evidence="1">
    <location>
        <begin position="122"/>
        <end position="142"/>
    </location>
</feature>
<evidence type="ECO:0000313" key="2">
    <source>
        <dbReference type="EMBL" id="GAH01697.1"/>
    </source>
</evidence>